<sequence>MLHALICFSVKDRVDALEEVIITSSGTPPSESTSTKLLQQKLSGNIKRDSMVAASHISQKIKSTYKLKTQGRIFNKTQSNMRGTLLEKYEWHKDGVWFVTTCVSENKLFVGTASADGSACIADVTNSGSIATPHITYTGHEGCSVNCIRFHPKYGLVITASGDSGAHIWAPELHKVNINDAIDV</sequence>
<dbReference type="SMART" id="SM00320">
    <property type="entry name" value="WD40"/>
    <property type="match status" value="2"/>
</dbReference>
<comment type="caution">
    <text evidence="1">The sequence shown here is derived from an EMBL/GenBank/DDBJ whole genome shotgun (WGS) entry which is preliminary data.</text>
</comment>
<organism evidence="1 2">
    <name type="scientific">Leptotrombidium deliense</name>
    <dbReference type="NCBI Taxonomy" id="299467"/>
    <lineage>
        <taxon>Eukaryota</taxon>
        <taxon>Metazoa</taxon>
        <taxon>Ecdysozoa</taxon>
        <taxon>Arthropoda</taxon>
        <taxon>Chelicerata</taxon>
        <taxon>Arachnida</taxon>
        <taxon>Acari</taxon>
        <taxon>Acariformes</taxon>
        <taxon>Trombidiformes</taxon>
        <taxon>Prostigmata</taxon>
        <taxon>Anystina</taxon>
        <taxon>Parasitengona</taxon>
        <taxon>Trombiculoidea</taxon>
        <taxon>Trombiculidae</taxon>
        <taxon>Leptotrombidium</taxon>
    </lineage>
</organism>
<dbReference type="Pfam" id="PF00400">
    <property type="entry name" value="WD40"/>
    <property type="match status" value="1"/>
</dbReference>
<dbReference type="Gene3D" id="2.130.10.10">
    <property type="entry name" value="YVTN repeat-like/Quinoprotein amine dehydrogenase"/>
    <property type="match status" value="1"/>
</dbReference>
<evidence type="ECO:0000313" key="2">
    <source>
        <dbReference type="Proteomes" id="UP000288716"/>
    </source>
</evidence>
<gene>
    <name evidence="1" type="ORF">B4U80_12023</name>
</gene>
<dbReference type="SUPFAM" id="SSF50978">
    <property type="entry name" value="WD40 repeat-like"/>
    <property type="match status" value="1"/>
</dbReference>
<evidence type="ECO:0000313" key="1">
    <source>
        <dbReference type="EMBL" id="RWS20728.1"/>
    </source>
</evidence>
<dbReference type="VEuPathDB" id="VectorBase:LDEU011312"/>
<dbReference type="InterPro" id="IPR015943">
    <property type="entry name" value="WD40/YVTN_repeat-like_dom_sf"/>
</dbReference>
<dbReference type="InterPro" id="IPR036322">
    <property type="entry name" value="WD40_repeat_dom_sf"/>
</dbReference>
<reference evidence="1 2" key="1">
    <citation type="journal article" date="2018" name="Gigascience">
        <title>Genomes of trombidid mites reveal novel predicted allergens and laterally-transferred genes associated with secondary metabolism.</title>
        <authorList>
            <person name="Dong X."/>
            <person name="Chaisiri K."/>
            <person name="Xia D."/>
            <person name="Armstrong S.D."/>
            <person name="Fang Y."/>
            <person name="Donnelly M.J."/>
            <person name="Kadowaki T."/>
            <person name="McGarry J.W."/>
            <person name="Darby A.C."/>
            <person name="Makepeace B.L."/>
        </authorList>
    </citation>
    <scope>NUCLEOTIDE SEQUENCE [LARGE SCALE GENOMIC DNA]</scope>
    <source>
        <strain evidence="1">UoL-UT</strain>
    </source>
</reference>
<proteinExistence type="predicted"/>
<dbReference type="OrthoDB" id="6488124at2759"/>
<dbReference type="STRING" id="299467.A0A443RZM9"/>
<name>A0A443RZM9_9ACAR</name>
<dbReference type="EMBL" id="NCKV01015798">
    <property type="protein sequence ID" value="RWS20728.1"/>
    <property type="molecule type" value="Genomic_DNA"/>
</dbReference>
<protein>
    <submittedName>
        <fullName evidence="1">WD repeat-containing protein 37-like protein</fullName>
    </submittedName>
</protein>
<dbReference type="Proteomes" id="UP000288716">
    <property type="component" value="Unassembled WGS sequence"/>
</dbReference>
<dbReference type="InterPro" id="IPR001680">
    <property type="entry name" value="WD40_rpt"/>
</dbReference>
<dbReference type="AlphaFoldDB" id="A0A443RZM9"/>
<keyword evidence="2" id="KW-1185">Reference proteome</keyword>
<accession>A0A443RZM9</accession>